<keyword evidence="4" id="KW-0472">Membrane</keyword>
<evidence type="ECO:0000256" key="1">
    <source>
        <dbReference type="ARBA" id="ARBA00023015"/>
    </source>
</evidence>
<evidence type="ECO:0000313" key="6">
    <source>
        <dbReference type="EMBL" id="PJZ52266.1"/>
    </source>
</evidence>
<dbReference type="SMART" id="SM00342">
    <property type="entry name" value="HTH_ARAC"/>
    <property type="match status" value="1"/>
</dbReference>
<dbReference type="PROSITE" id="PS00041">
    <property type="entry name" value="HTH_ARAC_FAMILY_1"/>
    <property type="match status" value="1"/>
</dbReference>
<accession>A0A2M9YL39</accession>
<dbReference type="InterPro" id="IPR018060">
    <property type="entry name" value="HTH_AraC"/>
</dbReference>
<evidence type="ECO:0000256" key="2">
    <source>
        <dbReference type="ARBA" id="ARBA00023125"/>
    </source>
</evidence>
<gene>
    <name evidence="7" type="ORF">CH376_22365</name>
    <name evidence="6" type="ORF">CH380_16450</name>
</gene>
<feature type="transmembrane region" description="Helical" evidence="4">
    <location>
        <begin position="61"/>
        <end position="84"/>
    </location>
</feature>
<protein>
    <submittedName>
        <fullName evidence="6">AraC family transcriptional regulator</fullName>
    </submittedName>
</protein>
<evidence type="ECO:0000256" key="3">
    <source>
        <dbReference type="ARBA" id="ARBA00023163"/>
    </source>
</evidence>
<evidence type="ECO:0000259" key="5">
    <source>
        <dbReference type="PROSITE" id="PS01124"/>
    </source>
</evidence>
<dbReference type="PANTHER" id="PTHR43280:SF29">
    <property type="entry name" value="ARAC-FAMILY TRANSCRIPTIONAL REGULATOR"/>
    <property type="match status" value="1"/>
</dbReference>
<evidence type="ECO:0000313" key="8">
    <source>
        <dbReference type="Proteomes" id="UP000232149"/>
    </source>
</evidence>
<dbReference type="EMBL" id="NPDV01000015">
    <property type="protein sequence ID" value="PJZ52266.1"/>
    <property type="molecule type" value="Genomic_DNA"/>
</dbReference>
<feature type="transmembrane region" description="Helical" evidence="4">
    <location>
        <begin position="180"/>
        <end position="201"/>
    </location>
</feature>
<feature type="transmembrane region" description="Helical" evidence="4">
    <location>
        <begin position="6"/>
        <end position="25"/>
    </location>
</feature>
<dbReference type="Proteomes" id="UP000232149">
    <property type="component" value="Unassembled WGS sequence"/>
</dbReference>
<keyword evidence="4" id="KW-0812">Transmembrane</keyword>
<feature type="transmembrane region" description="Helical" evidence="4">
    <location>
        <begin position="105"/>
        <end position="125"/>
    </location>
</feature>
<dbReference type="SUPFAM" id="SSF46689">
    <property type="entry name" value="Homeodomain-like"/>
    <property type="match status" value="1"/>
</dbReference>
<feature type="transmembrane region" description="Helical" evidence="4">
    <location>
        <begin position="37"/>
        <end position="55"/>
    </location>
</feature>
<feature type="transmembrane region" description="Helical" evidence="4">
    <location>
        <begin position="145"/>
        <end position="168"/>
    </location>
</feature>
<comment type="caution">
    <text evidence="6">The sequence shown here is derived from an EMBL/GenBank/DDBJ whole genome shotgun (WGS) entry which is preliminary data.</text>
</comment>
<dbReference type="GO" id="GO:0003700">
    <property type="term" value="F:DNA-binding transcription factor activity"/>
    <property type="evidence" value="ECO:0007669"/>
    <property type="project" value="InterPro"/>
</dbReference>
<feature type="transmembrane region" description="Helical" evidence="4">
    <location>
        <begin position="207"/>
        <end position="226"/>
    </location>
</feature>
<dbReference type="Proteomes" id="UP000232188">
    <property type="component" value="Unassembled WGS sequence"/>
</dbReference>
<proteinExistence type="predicted"/>
<keyword evidence="1" id="KW-0805">Transcription regulation</keyword>
<dbReference type="PROSITE" id="PS01124">
    <property type="entry name" value="HTH_ARAC_FAMILY_2"/>
    <property type="match status" value="1"/>
</dbReference>
<evidence type="ECO:0000256" key="4">
    <source>
        <dbReference type="SAM" id="Phobius"/>
    </source>
</evidence>
<reference evidence="8 9" key="1">
    <citation type="submission" date="2017-07" db="EMBL/GenBank/DDBJ databases">
        <title>Leptospira spp. isolated from tropical soils.</title>
        <authorList>
            <person name="Thibeaux R."/>
            <person name="Iraola G."/>
            <person name="Ferres I."/>
            <person name="Bierque E."/>
            <person name="Girault D."/>
            <person name="Soupe-Gilbert M.-E."/>
            <person name="Picardeau M."/>
            <person name="Goarant C."/>
        </authorList>
    </citation>
    <scope>NUCLEOTIDE SEQUENCE [LARGE SCALE GENOMIC DNA]</scope>
    <source>
        <strain evidence="6 9">FH2-B-C1</strain>
        <strain evidence="7 8">FH2-B-D1</strain>
    </source>
</reference>
<keyword evidence="8" id="KW-1185">Reference proteome</keyword>
<keyword evidence="3" id="KW-0804">Transcription</keyword>
<dbReference type="Gene3D" id="1.10.10.60">
    <property type="entry name" value="Homeodomain-like"/>
    <property type="match status" value="1"/>
</dbReference>
<dbReference type="AlphaFoldDB" id="A0A2M9YL39"/>
<evidence type="ECO:0000313" key="9">
    <source>
        <dbReference type="Proteomes" id="UP000232188"/>
    </source>
</evidence>
<evidence type="ECO:0000313" key="7">
    <source>
        <dbReference type="EMBL" id="PJZ59699.1"/>
    </source>
</evidence>
<dbReference type="GO" id="GO:0043565">
    <property type="term" value="F:sequence-specific DNA binding"/>
    <property type="evidence" value="ECO:0007669"/>
    <property type="project" value="InterPro"/>
</dbReference>
<dbReference type="Pfam" id="PF12833">
    <property type="entry name" value="HTH_18"/>
    <property type="match status" value="1"/>
</dbReference>
<name>A0A2M9YL39_9LEPT</name>
<keyword evidence="2" id="KW-0238">DNA-binding</keyword>
<feature type="domain" description="HTH araC/xylS-type" evidence="5">
    <location>
        <begin position="257"/>
        <end position="363"/>
    </location>
</feature>
<dbReference type="PANTHER" id="PTHR43280">
    <property type="entry name" value="ARAC-FAMILY TRANSCRIPTIONAL REGULATOR"/>
    <property type="match status" value="1"/>
</dbReference>
<sequence>MEFLNSGLTYFVYFGAGNAFFYSILELIKKSEIDKTLVVILFLTGSILLRYSWYFEPDLLGFPYVFFLLFTSITLVGPLVYVYVRSHLQKISEERILWNEIVFRYWFHFVPSVLFFLFEVVYYFQESDKLRELIFHSSTRFQWDPIHFATFLACIQVSFYSILCLRVYRQISERYEIYELKLVWAILLLPVFANVMIGSAFFLKNEILFKLGASCISTVVLLLFVLRENHPGFFNEMTVAIRNSKYQNTILLSEDIEKANVRLSDLMENKSFYRDGDLRLIDLAAGLGLSLHQTSRYLNEVHRMSFYELLNHYRVKEACKLLIEDSRKAVLDIGFEVGFNSKSAFNSQFLKATGVSPAVFRKNKTQERKRLEFK</sequence>
<keyword evidence="4" id="KW-1133">Transmembrane helix</keyword>
<dbReference type="InterPro" id="IPR018062">
    <property type="entry name" value="HTH_AraC-typ_CS"/>
</dbReference>
<organism evidence="6 9">
    <name type="scientific">Leptospira adleri</name>
    <dbReference type="NCBI Taxonomy" id="2023186"/>
    <lineage>
        <taxon>Bacteria</taxon>
        <taxon>Pseudomonadati</taxon>
        <taxon>Spirochaetota</taxon>
        <taxon>Spirochaetia</taxon>
        <taxon>Leptospirales</taxon>
        <taxon>Leptospiraceae</taxon>
        <taxon>Leptospira</taxon>
    </lineage>
</organism>
<dbReference type="InterPro" id="IPR009057">
    <property type="entry name" value="Homeodomain-like_sf"/>
</dbReference>
<dbReference type="EMBL" id="NPDU01000104">
    <property type="protein sequence ID" value="PJZ59699.1"/>
    <property type="molecule type" value="Genomic_DNA"/>
</dbReference>